<keyword evidence="10" id="KW-1185">Reference proteome</keyword>
<keyword evidence="5 8" id="KW-1133">Transmembrane helix</keyword>
<dbReference type="CDD" id="cd17485">
    <property type="entry name" value="MFS_MFSD3"/>
    <property type="match status" value="1"/>
</dbReference>
<dbReference type="Ensembl" id="ENSLOCT00000011868.1">
    <property type="protein sequence ID" value="ENSLOCP00000011847.1"/>
    <property type="gene ID" value="ENSLOCG00000009703.1"/>
</dbReference>
<dbReference type="HOGENOM" id="CLU_029352_2_1_1"/>
<feature type="transmembrane region" description="Helical" evidence="8">
    <location>
        <begin position="315"/>
        <end position="340"/>
    </location>
</feature>
<feature type="transmembrane region" description="Helical" evidence="8">
    <location>
        <begin position="286"/>
        <end position="309"/>
    </location>
</feature>
<reference evidence="10" key="1">
    <citation type="submission" date="2011-12" db="EMBL/GenBank/DDBJ databases">
        <title>The Draft Genome of Lepisosteus oculatus.</title>
        <authorList>
            <consortium name="The Broad Institute Genome Assembly &amp; Analysis Group"/>
            <consortium name="Computational R&amp;D Group"/>
            <consortium name="and Sequencing Platform"/>
            <person name="Di Palma F."/>
            <person name="Alfoldi J."/>
            <person name="Johnson J."/>
            <person name="Berlin A."/>
            <person name="Gnerre S."/>
            <person name="Jaffe D."/>
            <person name="MacCallum I."/>
            <person name="Young S."/>
            <person name="Walker B.J."/>
            <person name="Lander E.S."/>
            <person name="Lindblad-Toh K."/>
        </authorList>
    </citation>
    <scope>NUCLEOTIDE SEQUENCE [LARGE SCALE GENOMIC DNA]</scope>
</reference>
<evidence type="ECO:0000256" key="5">
    <source>
        <dbReference type="ARBA" id="ARBA00022989"/>
    </source>
</evidence>
<dbReference type="InterPro" id="IPR036259">
    <property type="entry name" value="MFS_trans_sf"/>
</dbReference>
<protein>
    <recommendedName>
        <fullName evidence="7">Major facilitator superfamily domain-containing protein 3</fullName>
    </recommendedName>
</protein>
<evidence type="ECO:0000313" key="10">
    <source>
        <dbReference type="Proteomes" id="UP000018468"/>
    </source>
</evidence>
<feature type="transmembrane region" description="Helical" evidence="8">
    <location>
        <begin position="93"/>
        <end position="114"/>
    </location>
</feature>
<dbReference type="Pfam" id="PF07690">
    <property type="entry name" value="MFS_1"/>
    <property type="match status" value="1"/>
</dbReference>
<dbReference type="InterPro" id="IPR004752">
    <property type="entry name" value="AmpG_permease/AT-1"/>
</dbReference>
<dbReference type="PANTHER" id="PTHR12778:SF10">
    <property type="entry name" value="MAJOR FACILITATOR SUPERFAMILY DOMAIN-CONTAINING PROTEIN 3"/>
    <property type="match status" value="1"/>
</dbReference>
<dbReference type="GeneTree" id="ENSGT00940000154019"/>
<sequence length="418" mass="45843">MNSKLTVLALLYFVQGMPYGLQSSLLPIYLRTSGLSLTKISLTKALYFPWILKLIWAPFVDNLGTKKKWLLITMSGLAVTCLVNALLSPDTDFAAVALALLTMNFLSSVQDIAVDGIAVRLLRQEEVGYGNTVQVVGYKIGSVLAGGGLLTVMDVIGWSSLFVMLSTVYCVVALYTWKTPVLNINFINQSNEEKSQKHTLNPWKILQELLSVPGTQWTLVFVLIYKLGEQGAMSMFPLFLLDSHMSARELGIWNGMVAMGFSILGSSIGGLLMSKYRAISVMTSAFIFRLGGLAFQTFLVFAFTGSSLLMKGAAILSLCMQHFLGGLITTVTFSIMMYCTQKADQRIQATHYSFLATLEVMGKLTFSALVGGVVDWIGFPASFFLFLILSAAAVVHVFKAPTVFYGVQHNKAEQEEPK</sequence>
<dbReference type="FunCoup" id="W5MTY8">
    <property type="interactions" value="2"/>
</dbReference>
<dbReference type="Bgee" id="ENSLOCG00000009703">
    <property type="expression patterns" value="Expressed in intestine and 13 other cell types or tissues"/>
</dbReference>
<dbReference type="EMBL" id="AHAT01002964">
    <property type="status" value="NOT_ANNOTATED_CDS"/>
    <property type="molecule type" value="Genomic_DNA"/>
</dbReference>
<feature type="transmembrane region" description="Helical" evidence="8">
    <location>
        <begin position="69"/>
        <end position="87"/>
    </location>
</feature>
<feature type="transmembrane region" description="Helical" evidence="8">
    <location>
        <begin position="217"/>
        <end position="240"/>
    </location>
</feature>
<dbReference type="GO" id="GO:0022857">
    <property type="term" value="F:transmembrane transporter activity"/>
    <property type="evidence" value="ECO:0007669"/>
    <property type="project" value="InterPro"/>
</dbReference>
<accession>W5MTY8</accession>
<keyword evidence="6 8" id="KW-0472">Membrane</keyword>
<feature type="transmembrane region" description="Helical" evidence="8">
    <location>
        <begin position="376"/>
        <end position="398"/>
    </location>
</feature>
<feature type="transmembrane region" description="Helical" evidence="8">
    <location>
        <begin position="158"/>
        <end position="177"/>
    </location>
</feature>
<dbReference type="GO" id="GO:0016020">
    <property type="term" value="C:membrane"/>
    <property type="evidence" value="ECO:0007669"/>
    <property type="project" value="UniProtKB-SubCell"/>
</dbReference>
<keyword evidence="4 8" id="KW-0812">Transmembrane</keyword>
<dbReference type="InParanoid" id="W5MTY8"/>
<dbReference type="AlphaFoldDB" id="W5MTY8"/>
<name>W5MTY8_LEPOC</name>
<dbReference type="STRING" id="7918.ENSLOCP00000011847"/>
<dbReference type="Gene3D" id="1.20.1250.20">
    <property type="entry name" value="MFS general substrate transporter like domains"/>
    <property type="match status" value="1"/>
</dbReference>
<reference evidence="9" key="3">
    <citation type="submission" date="2025-09" db="UniProtKB">
        <authorList>
            <consortium name="Ensembl"/>
        </authorList>
    </citation>
    <scope>IDENTIFICATION</scope>
</reference>
<dbReference type="Proteomes" id="UP000018468">
    <property type="component" value="Linkage group LG2"/>
</dbReference>
<dbReference type="PANTHER" id="PTHR12778">
    <property type="entry name" value="SOLUTE CARRIER FAMILY 33 ACETYL-COA TRANSPORTER -RELATED"/>
    <property type="match status" value="1"/>
</dbReference>
<dbReference type="SUPFAM" id="SSF103473">
    <property type="entry name" value="MFS general substrate transporter"/>
    <property type="match status" value="1"/>
</dbReference>
<dbReference type="InterPro" id="IPR011701">
    <property type="entry name" value="MFS"/>
</dbReference>
<organism evidence="9 10">
    <name type="scientific">Lepisosteus oculatus</name>
    <name type="common">Spotted gar</name>
    <dbReference type="NCBI Taxonomy" id="7918"/>
    <lineage>
        <taxon>Eukaryota</taxon>
        <taxon>Metazoa</taxon>
        <taxon>Chordata</taxon>
        <taxon>Craniata</taxon>
        <taxon>Vertebrata</taxon>
        <taxon>Euteleostomi</taxon>
        <taxon>Actinopterygii</taxon>
        <taxon>Neopterygii</taxon>
        <taxon>Holostei</taxon>
        <taxon>Semionotiformes</taxon>
        <taxon>Lepisosteidae</taxon>
        <taxon>Lepisosteus</taxon>
    </lineage>
</organism>
<dbReference type="FunFam" id="1.20.1250.20:FF:000176">
    <property type="entry name" value="Major facilitator superfamily domain containing 3"/>
    <property type="match status" value="1"/>
</dbReference>
<proteinExistence type="inferred from homology"/>
<evidence type="ECO:0000256" key="1">
    <source>
        <dbReference type="ARBA" id="ARBA00004141"/>
    </source>
</evidence>
<evidence type="ECO:0000313" key="9">
    <source>
        <dbReference type="Ensembl" id="ENSLOCP00000011847.1"/>
    </source>
</evidence>
<feature type="transmembrane region" description="Helical" evidence="8">
    <location>
        <begin position="252"/>
        <end position="274"/>
    </location>
</feature>
<dbReference type="eggNOG" id="KOG3574">
    <property type="taxonomic scope" value="Eukaryota"/>
</dbReference>
<evidence type="ECO:0000256" key="4">
    <source>
        <dbReference type="ARBA" id="ARBA00022692"/>
    </source>
</evidence>
<reference evidence="9" key="2">
    <citation type="submission" date="2025-08" db="UniProtKB">
        <authorList>
            <consortium name="Ensembl"/>
        </authorList>
    </citation>
    <scope>IDENTIFICATION</scope>
</reference>
<comment type="subcellular location">
    <subcellularLocation>
        <location evidence="1">Membrane</location>
        <topology evidence="1">Multi-pass membrane protein</topology>
    </subcellularLocation>
</comment>
<evidence type="ECO:0000256" key="8">
    <source>
        <dbReference type="SAM" id="Phobius"/>
    </source>
</evidence>
<evidence type="ECO:0000256" key="6">
    <source>
        <dbReference type="ARBA" id="ARBA00023136"/>
    </source>
</evidence>
<evidence type="ECO:0000256" key="3">
    <source>
        <dbReference type="ARBA" id="ARBA00022448"/>
    </source>
</evidence>
<dbReference type="OMA" id="PFYVDMG"/>
<comment type="similarity">
    <text evidence="2">Belongs to the major facilitator superfamily.</text>
</comment>
<keyword evidence="3" id="KW-0813">Transport</keyword>
<feature type="transmembrane region" description="Helical" evidence="8">
    <location>
        <begin position="352"/>
        <end position="370"/>
    </location>
</feature>
<evidence type="ECO:0000256" key="2">
    <source>
        <dbReference type="ARBA" id="ARBA00008335"/>
    </source>
</evidence>
<evidence type="ECO:0000256" key="7">
    <source>
        <dbReference type="ARBA" id="ARBA00069953"/>
    </source>
</evidence>